<dbReference type="InterPro" id="IPR001995">
    <property type="entry name" value="Peptidase_A2_cat"/>
</dbReference>
<reference evidence="5" key="1">
    <citation type="submission" date="2017-03" db="EMBL/GenBank/DDBJ databases">
        <title>Phytopthora megakarya and P. palmivora, two closely related causual agents of cacao black pod achieved similar genome size and gene model numbers by different mechanisms.</title>
        <authorList>
            <person name="Ali S."/>
            <person name="Shao J."/>
            <person name="Larry D.J."/>
            <person name="Kronmiller B."/>
            <person name="Shen D."/>
            <person name="Strem M.D."/>
            <person name="Melnick R.L."/>
            <person name="Guiltinan M.J."/>
            <person name="Tyler B.M."/>
            <person name="Meinhardt L.W."/>
            <person name="Bailey B.A."/>
        </authorList>
    </citation>
    <scope>NUCLEOTIDE SEQUENCE [LARGE SCALE GENOMIC DNA]</scope>
    <source>
        <strain evidence="5">zdho120</strain>
    </source>
</reference>
<dbReference type="InterPro" id="IPR021109">
    <property type="entry name" value="Peptidase_aspartic_dom_sf"/>
</dbReference>
<dbReference type="OrthoDB" id="6774612at2759"/>
<evidence type="ECO:0000256" key="1">
    <source>
        <dbReference type="ARBA" id="ARBA00022801"/>
    </source>
</evidence>
<feature type="compositionally biased region" description="Acidic residues" evidence="2">
    <location>
        <begin position="1196"/>
        <end position="1213"/>
    </location>
</feature>
<dbReference type="AlphaFoldDB" id="A0A225W163"/>
<feature type="region of interest" description="Disordered" evidence="2">
    <location>
        <begin position="496"/>
        <end position="545"/>
    </location>
</feature>
<keyword evidence="1" id="KW-0378">Hydrolase</keyword>
<feature type="region of interest" description="Disordered" evidence="2">
    <location>
        <begin position="842"/>
        <end position="865"/>
    </location>
</feature>
<protein>
    <recommendedName>
        <fullName evidence="3">Peptidase A2 domain-containing protein</fullName>
    </recommendedName>
</protein>
<feature type="compositionally biased region" description="Basic and acidic residues" evidence="2">
    <location>
        <begin position="1"/>
        <end position="10"/>
    </location>
</feature>
<proteinExistence type="predicted"/>
<feature type="compositionally biased region" description="Basic and acidic residues" evidence="2">
    <location>
        <begin position="1229"/>
        <end position="1247"/>
    </location>
</feature>
<dbReference type="Gene3D" id="2.40.70.10">
    <property type="entry name" value="Acid Proteases"/>
    <property type="match status" value="1"/>
</dbReference>
<name>A0A225W163_9STRA</name>
<dbReference type="SUPFAM" id="SSF50630">
    <property type="entry name" value="Acid proteases"/>
    <property type="match status" value="1"/>
</dbReference>
<feature type="domain" description="Peptidase A2" evidence="3">
    <location>
        <begin position="162"/>
        <end position="202"/>
    </location>
</feature>
<feature type="region of interest" description="Disordered" evidence="2">
    <location>
        <begin position="1229"/>
        <end position="1267"/>
    </location>
</feature>
<evidence type="ECO:0000259" key="3">
    <source>
        <dbReference type="PROSITE" id="PS50175"/>
    </source>
</evidence>
<feature type="region of interest" description="Disordered" evidence="2">
    <location>
        <begin position="370"/>
        <end position="392"/>
    </location>
</feature>
<feature type="region of interest" description="Disordered" evidence="2">
    <location>
        <begin position="1169"/>
        <end position="1213"/>
    </location>
</feature>
<dbReference type="Proteomes" id="UP000198211">
    <property type="component" value="Unassembled WGS sequence"/>
</dbReference>
<feature type="compositionally biased region" description="Polar residues" evidence="2">
    <location>
        <begin position="503"/>
        <end position="544"/>
    </location>
</feature>
<feature type="region of interest" description="Disordered" evidence="2">
    <location>
        <begin position="960"/>
        <end position="980"/>
    </location>
</feature>
<feature type="compositionally biased region" description="Basic and acidic residues" evidence="2">
    <location>
        <begin position="28"/>
        <end position="50"/>
    </location>
</feature>
<dbReference type="EMBL" id="NBNE01002154">
    <property type="protein sequence ID" value="OWZ11335.1"/>
    <property type="molecule type" value="Genomic_DNA"/>
</dbReference>
<feature type="region of interest" description="Disordered" evidence="2">
    <location>
        <begin position="1"/>
        <end position="51"/>
    </location>
</feature>
<gene>
    <name evidence="4" type="ORF">PHMEG_00015656</name>
</gene>
<feature type="region of interest" description="Disordered" evidence="2">
    <location>
        <begin position="898"/>
        <end position="938"/>
    </location>
</feature>
<keyword evidence="5" id="KW-1185">Reference proteome</keyword>
<evidence type="ECO:0000256" key="2">
    <source>
        <dbReference type="SAM" id="MobiDB-lite"/>
    </source>
</evidence>
<evidence type="ECO:0000313" key="5">
    <source>
        <dbReference type="Proteomes" id="UP000198211"/>
    </source>
</evidence>
<feature type="region of interest" description="Disordered" evidence="2">
    <location>
        <begin position="606"/>
        <end position="668"/>
    </location>
</feature>
<sequence length="1267" mass="140002">MFLSAAEEKLISTGGASQNSDPARSRTKAPEGGRIPDRRNPGDRDHQDRKRCSHCGFRKHTDLDCWKRLICEKCGNREDVKLGRSPWWNPVRVERSRYCIYAYGNKIYAIIHVICIRTPPRLRGELPSDLKRGESRGYWKRHSPGKWFRQAKISGRINQERVILLLDTGAEVSILDTTFARKVGCNFDTSQRQECAGIGANVYTTEGRTLVYFFDIWIRDLSGQNAILGMDFMVPDGPTDQCDYLTKLKYRLIVVWREGEISDPRTKSANPGWSVGRTAARIKLSATEKLLVTRGERWVPTVTEGPGRIRYLVISNIGEEILRLDHRLDVGMILVGMILDQDNVPRSSGFVSVGSRRYREWQNLALESTVDTRSETPELVEDPAEPAIRHSPGVPGPCLSRYCERSSRTWGRPRLEAPISRHLVLTGTDTEIPALPNSTTILNLGDADNLPAPLSLTTIPGLSRADDSGTRVEEDLPAPNAVGSHELAIVGSLQPVALPTPSGDASTRPSGTPDTLAVGSTTARAVEQSTAPSASFGNADTNQHGAIGSCHTFWSRRDRPDDLEGPKPEHNADIFVETLPGRRRFFGNAPGLHSRNHIGRPVLTFRAPGAPVRGRPSASLDEPRTRNRATPGPILPGPASLVDEDLAPRKGDCPAHPGNPAPAGSQGRPWTANFRSECLCLPVVTDPVALQVDLEELRFSGGARDFTSVIATLQTLLHDAGYAFLNLVPTWGRTLRPELLAAQDGQFMSDTSFLVRRDDAPFQTLDPEVTSAFRVEEDGGTLMFTLEEHELLGMVTRLRLAHSTGTEATLWEHSRTAIRAFVAGVRRSHRVWGGPIPEVVGTSSLASGDAPMLTPDENEEGSHGLESSTAMVGVFMATTGMGTGQPYTAEQPTLYVPVAEYPPGQDGRPPPHALPRTAPPVWGDGPDGSEEETKTDAPMIARGAHLPENSRDWDRDLQEVGHASASRPGDPPSLGSGGPGTFGFPAAGGYAPGYGVSFRPFIAYDAVEPFDTSLSLDKRRTWWDKFQYTASSGGWREQELCTRLYSRLSHNPGTKAWVQQLPESVCRSWKQLSDRFYKEFCRSTESQVERYLRLKQESRETPRTFLWRLNAAATKANVNFHSGSGCRRHVNQFLKNIRDRELQLRLQGRLGDVLKQVEEMERGMCRKPANDVQFGSHKPQGVPETQAPDTEGLRWEDEDDSGYGYPYDEENDEAYAGLVDQEEVFRAEAPRLWNERNGRSQNRHDPRGVGPPGAPRPSVPCPVCNKL</sequence>
<accession>A0A225W163</accession>
<dbReference type="PROSITE" id="PS00141">
    <property type="entry name" value="ASP_PROTEASE"/>
    <property type="match status" value="1"/>
</dbReference>
<dbReference type="InterPro" id="IPR001969">
    <property type="entry name" value="Aspartic_peptidase_AS"/>
</dbReference>
<comment type="caution">
    <text evidence="4">The sequence shown here is derived from an EMBL/GenBank/DDBJ whole genome shotgun (WGS) entry which is preliminary data.</text>
</comment>
<dbReference type="PROSITE" id="PS50175">
    <property type="entry name" value="ASP_PROT_RETROV"/>
    <property type="match status" value="1"/>
</dbReference>
<evidence type="ECO:0000313" key="4">
    <source>
        <dbReference type="EMBL" id="OWZ11335.1"/>
    </source>
</evidence>
<dbReference type="GO" id="GO:0004190">
    <property type="term" value="F:aspartic-type endopeptidase activity"/>
    <property type="evidence" value="ECO:0007669"/>
    <property type="project" value="InterPro"/>
</dbReference>
<organism evidence="4 5">
    <name type="scientific">Phytophthora megakarya</name>
    <dbReference type="NCBI Taxonomy" id="4795"/>
    <lineage>
        <taxon>Eukaryota</taxon>
        <taxon>Sar</taxon>
        <taxon>Stramenopiles</taxon>
        <taxon>Oomycota</taxon>
        <taxon>Peronosporomycetes</taxon>
        <taxon>Peronosporales</taxon>
        <taxon>Peronosporaceae</taxon>
        <taxon>Phytophthora</taxon>
    </lineage>
</organism>
<dbReference type="GO" id="GO:0006508">
    <property type="term" value="P:proteolysis"/>
    <property type="evidence" value="ECO:0007669"/>
    <property type="project" value="InterPro"/>
</dbReference>